<dbReference type="AlphaFoldDB" id="A0AAD4HAH7"/>
<dbReference type="GO" id="GO:0008236">
    <property type="term" value="F:serine-type peptidase activity"/>
    <property type="evidence" value="ECO:0007669"/>
    <property type="project" value="InterPro"/>
</dbReference>
<protein>
    <recommendedName>
        <fullName evidence="2">Tail specific protease domain-containing protein</fullName>
    </recommendedName>
</protein>
<dbReference type="PANTHER" id="PTHR37049">
    <property type="entry name" value="PEPTIDASE S41 FAMILY PROTEIN"/>
    <property type="match status" value="1"/>
</dbReference>
<dbReference type="GO" id="GO:0006508">
    <property type="term" value="P:proteolysis"/>
    <property type="evidence" value="ECO:0007669"/>
    <property type="project" value="InterPro"/>
</dbReference>
<evidence type="ECO:0000256" key="1">
    <source>
        <dbReference type="SAM" id="SignalP"/>
    </source>
</evidence>
<evidence type="ECO:0000259" key="2">
    <source>
        <dbReference type="Pfam" id="PF03572"/>
    </source>
</evidence>
<name>A0AAD4HAH7_9FUNG</name>
<feature type="chain" id="PRO_5042154556" description="Tail specific protease domain-containing protein" evidence="1">
    <location>
        <begin position="24"/>
        <end position="618"/>
    </location>
</feature>
<feature type="signal peptide" evidence="1">
    <location>
        <begin position="1"/>
        <end position="23"/>
    </location>
</feature>
<reference evidence="3" key="1">
    <citation type="journal article" date="2020" name="Fungal Divers.">
        <title>Resolving the Mortierellaceae phylogeny through synthesis of multi-gene phylogenetics and phylogenomics.</title>
        <authorList>
            <person name="Vandepol N."/>
            <person name="Liber J."/>
            <person name="Desiro A."/>
            <person name="Na H."/>
            <person name="Kennedy M."/>
            <person name="Barry K."/>
            <person name="Grigoriev I.V."/>
            <person name="Miller A.N."/>
            <person name="O'Donnell K."/>
            <person name="Stajich J.E."/>
            <person name="Bonito G."/>
        </authorList>
    </citation>
    <scope>NUCLEOTIDE SEQUENCE</scope>
    <source>
        <strain evidence="3">NRRL 28262</strain>
    </source>
</reference>
<evidence type="ECO:0000313" key="4">
    <source>
        <dbReference type="Proteomes" id="UP001194580"/>
    </source>
</evidence>
<dbReference type="PANTHER" id="PTHR37049:SF4">
    <property type="entry name" value="RHODANESE DOMAIN-CONTAINING PROTEIN"/>
    <property type="match status" value="1"/>
</dbReference>
<organism evidence="3 4">
    <name type="scientific">Linnemannia exigua</name>
    <dbReference type="NCBI Taxonomy" id="604196"/>
    <lineage>
        <taxon>Eukaryota</taxon>
        <taxon>Fungi</taxon>
        <taxon>Fungi incertae sedis</taxon>
        <taxon>Mucoromycota</taxon>
        <taxon>Mortierellomycotina</taxon>
        <taxon>Mortierellomycetes</taxon>
        <taxon>Mortierellales</taxon>
        <taxon>Mortierellaceae</taxon>
        <taxon>Linnemannia</taxon>
    </lineage>
</organism>
<dbReference type="InterPro" id="IPR029045">
    <property type="entry name" value="ClpP/crotonase-like_dom_sf"/>
</dbReference>
<dbReference type="InterPro" id="IPR052766">
    <property type="entry name" value="S41A_metabolite_peptidase"/>
</dbReference>
<dbReference type="Proteomes" id="UP001194580">
    <property type="component" value="Unassembled WGS sequence"/>
</dbReference>
<dbReference type="Gene3D" id="3.90.226.10">
    <property type="entry name" value="2-enoyl-CoA Hydratase, Chain A, domain 1"/>
    <property type="match status" value="1"/>
</dbReference>
<keyword evidence="4" id="KW-1185">Reference proteome</keyword>
<sequence>MVLLSLQKTLVLLGTLLIPSALTAPGTPSPSPSSLDACGLLSSKDVTTLTFTDVANCYHAIPFVPDHAKTTLETVHTLFKDYYIFTDTALNPRASKPFKNEPYDVLKRFESIGRTKYAGDFWFHKDVRKAVDDLKDGHASYDALHAPVVNGTQQLRVFRDNHDDEYKGCIVDKINGSPAWSYMKDWSTNILGISHDPNARLNIALATQVYKPESGKFETFDGLFAARSTLPESDVIEYQLRCGGLLRPIKVVGEWTIVSTLDEGIQFDSVDSYVKNVCLAPKQPAPAPSTIPPPPPAVLPGVEVQEFPGAEKVLEGNGTVFYHLKEQPHIGVLVIHSFDIFPFVDEGNVVFEGLKALHSRNVTNLIIDVQGNMGGYVELSAIVVQLLFPNKGPLDALLEADQRVTKPLQQAALKGYNANNTEFMDASLLVDLKTGLPYSNNDIFSRPVTLTRNGRKNLYTERTALKVPIIPQSQIDTVKQFPWTNNAQNIRVITDGRCGSATGMTTYFWTSEHGVDAFVVGGTTGEDMSMFSYAGASVLTLADIQQTYKGLGATSPMKDVPYASAIRFSWLEVYARNSTVPLEYDAMRFRAKHHVDYSIENSFDREAMWKDIGALSWK</sequence>
<comment type="caution">
    <text evidence="3">The sequence shown here is derived from an EMBL/GenBank/DDBJ whole genome shotgun (WGS) entry which is preliminary data.</text>
</comment>
<evidence type="ECO:0000313" key="3">
    <source>
        <dbReference type="EMBL" id="KAG0278855.1"/>
    </source>
</evidence>
<keyword evidence="1" id="KW-0732">Signal</keyword>
<proteinExistence type="predicted"/>
<feature type="domain" description="Tail specific protease" evidence="2">
    <location>
        <begin position="330"/>
        <end position="525"/>
    </location>
</feature>
<dbReference type="InterPro" id="IPR005151">
    <property type="entry name" value="Tail-specific_protease"/>
</dbReference>
<gene>
    <name evidence="3" type="ORF">BGZ95_002961</name>
</gene>
<dbReference type="SUPFAM" id="SSF52096">
    <property type="entry name" value="ClpP/crotonase"/>
    <property type="match status" value="1"/>
</dbReference>
<dbReference type="Pfam" id="PF03572">
    <property type="entry name" value="Peptidase_S41"/>
    <property type="match status" value="1"/>
</dbReference>
<accession>A0AAD4HAH7</accession>
<dbReference type="EMBL" id="JAAAIL010000165">
    <property type="protein sequence ID" value="KAG0278855.1"/>
    <property type="molecule type" value="Genomic_DNA"/>
</dbReference>